<dbReference type="Proteomes" id="UP000255201">
    <property type="component" value="Unassembled WGS sequence"/>
</dbReference>
<accession>A0A2X1KVT7</accession>
<gene>
    <name evidence="1" type="ORF">NCTC10764_02367</name>
    <name evidence="2" type="ORF">NCTC7928_07258</name>
</gene>
<evidence type="ECO:0000313" key="4">
    <source>
        <dbReference type="Proteomes" id="UP000255201"/>
    </source>
</evidence>
<proteinExistence type="predicted"/>
<dbReference type="AlphaFoldDB" id="A0A2X1KVT7"/>
<evidence type="ECO:0000313" key="3">
    <source>
        <dbReference type="Proteomes" id="UP000254877"/>
    </source>
</evidence>
<sequence>MYTRLSKFTNDGLTILRAVDKDTAQEFVHEMLQ</sequence>
<protein>
    <submittedName>
        <fullName evidence="2">Putative damage-inducible protein dinI-like</fullName>
    </submittedName>
</protein>
<organism evidence="2 3">
    <name type="scientific">Escherichia coli</name>
    <dbReference type="NCBI Taxonomy" id="562"/>
    <lineage>
        <taxon>Bacteria</taxon>
        <taxon>Pseudomonadati</taxon>
        <taxon>Pseudomonadota</taxon>
        <taxon>Gammaproteobacteria</taxon>
        <taxon>Enterobacterales</taxon>
        <taxon>Enterobacteriaceae</taxon>
        <taxon>Escherichia</taxon>
    </lineage>
</organism>
<name>A0A2X1KVT7_ECOLX</name>
<dbReference type="EMBL" id="UFZL01000001">
    <property type="protein sequence ID" value="STE55806.1"/>
    <property type="molecule type" value="Genomic_DNA"/>
</dbReference>
<evidence type="ECO:0000313" key="1">
    <source>
        <dbReference type="EMBL" id="STE55806.1"/>
    </source>
</evidence>
<evidence type="ECO:0000313" key="2">
    <source>
        <dbReference type="EMBL" id="STF46453.1"/>
    </source>
</evidence>
<dbReference type="EMBL" id="UGAB01000002">
    <property type="protein sequence ID" value="STF46453.1"/>
    <property type="molecule type" value="Genomic_DNA"/>
</dbReference>
<reference evidence="3 4" key="1">
    <citation type="submission" date="2018-06" db="EMBL/GenBank/DDBJ databases">
        <authorList>
            <consortium name="Pathogen Informatics"/>
            <person name="Doyle S."/>
        </authorList>
    </citation>
    <scope>NUCLEOTIDE SEQUENCE [LARGE SCALE GENOMIC DNA]</scope>
    <source>
        <strain evidence="1 4">NCTC10764</strain>
        <strain evidence="2 3">NCTC7928</strain>
    </source>
</reference>
<dbReference type="Proteomes" id="UP000254877">
    <property type="component" value="Unassembled WGS sequence"/>
</dbReference>